<dbReference type="GO" id="GO:0004845">
    <property type="term" value="F:uracil phosphoribosyltransferase activity"/>
    <property type="evidence" value="ECO:0007669"/>
    <property type="project" value="UniProtKB-EC"/>
</dbReference>
<dbReference type="KEGG" id="aaf:AURANDRAFT_20258"/>
<dbReference type="GO" id="GO:0005525">
    <property type="term" value="F:GTP binding"/>
    <property type="evidence" value="ECO:0007669"/>
    <property type="project" value="UniProtKB-KW"/>
</dbReference>
<protein>
    <submittedName>
        <fullName evidence="1">GTP cyclohydrolase</fullName>
    </submittedName>
</protein>
<dbReference type="InterPro" id="IPR029057">
    <property type="entry name" value="PRTase-like"/>
</dbReference>
<evidence type="ECO:0000313" key="1">
    <source>
        <dbReference type="EMBL" id="KAK7231380.1"/>
    </source>
</evidence>
<dbReference type="Proteomes" id="UP001363151">
    <property type="component" value="Unassembled WGS sequence"/>
</dbReference>
<keyword evidence="2" id="KW-1185">Reference proteome</keyword>
<dbReference type="Pfam" id="PF14681">
    <property type="entry name" value="UPRTase"/>
    <property type="match status" value="1"/>
</dbReference>
<proteinExistence type="predicted"/>
<dbReference type="EMBL" id="JBBJCI010000416">
    <property type="protein sequence ID" value="KAK7231380.1"/>
    <property type="molecule type" value="Genomic_DNA"/>
</dbReference>
<gene>
    <name evidence="1" type="ORF">SO694_00072031</name>
</gene>
<dbReference type="SUPFAM" id="SSF53271">
    <property type="entry name" value="PRTase-like"/>
    <property type="match status" value="1"/>
</dbReference>
<dbReference type="Gene3D" id="3.40.50.2020">
    <property type="match status" value="1"/>
</dbReference>
<dbReference type="GO" id="GO:0008655">
    <property type="term" value="P:pyrimidine-containing compound salvage"/>
    <property type="evidence" value="ECO:0007669"/>
    <property type="project" value="UniProtKB-ARBA"/>
</dbReference>
<dbReference type="NCBIfam" id="NF001097">
    <property type="entry name" value="PRK00129.1"/>
    <property type="match status" value="1"/>
</dbReference>
<evidence type="ECO:0000313" key="2">
    <source>
        <dbReference type="Proteomes" id="UP001363151"/>
    </source>
</evidence>
<sequence length="226" mass="24298">MAHSNAVVLDSLAMKALLTTIRRKSTPQRTYVEHCDRLCAMLAEEALARLPGTAYDVPVETPCGTLTTGSAVVVPERDICLVDIMRSGAILQEAVRRVVPGAKTAKILIQRDEETAQPVLMYSKLPPKIEAMNVLLCDPMLATGGSALTAIKVLKDAGVPEERITFANVVSCPEGLANLKKHAPKVVVVTSAVDEGLDARRYIVPGLGDFGDRYYGTAGYDEGFWG</sequence>
<accession>A0ABR1FIF1</accession>
<organism evidence="1 2">
    <name type="scientific">Aureococcus anophagefferens</name>
    <name type="common">Harmful bloom alga</name>
    <dbReference type="NCBI Taxonomy" id="44056"/>
    <lineage>
        <taxon>Eukaryota</taxon>
        <taxon>Sar</taxon>
        <taxon>Stramenopiles</taxon>
        <taxon>Ochrophyta</taxon>
        <taxon>Pelagophyceae</taxon>
        <taxon>Pelagomonadales</taxon>
        <taxon>Pelagomonadaceae</taxon>
        <taxon>Aureococcus</taxon>
    </lineage>
</organism>
<dbReference type="InterPro" id="IPR000836">
    <property type="entry name" value="PRTase_dom"/>
</dbReference>
<reference evidence="1 2" key="1">
    <citation type="submission" date="2024-03" db="EMBL/GenBank/DDBJ databases">
        <title>Aureococcus anophagefferens CCMP1851 and Kratosvirus quantuckense: Draft genome of a second virus-susceptible host strain in the model system.</title>
        <authorList>
            <person name="Chase E."/>
            <person name="Truchon A.R."/>
            <person name="Schepens W."/>
            <person name="Wilhelm S.W."/>
        </authorList>
    </citation>
    <scope>NUCLEOTIDE SEQUENCE [LARGE SCALE GENOMIC DNA]</scope>
    <source>
        <strain evidence="1 2">CCMP1851</strain>
    </source>
</reference>
<comment type="caution">
    <text evidence="1">The sequence shown here is derived from an EMBL/GenBank/DDBJ whole genome shotgun (WGS) entry which is preliminary data.</text>
</comment>
<dbReference type="CDD" id="cd06223">
    <property type="entry name" value="PRTases_typeI"/>
    <property type="match status" value="1"/>
</dbReference>
<name>A0ABR1FIF1_AURAN</name>